<evidence type="ECO:0000256" key="6">
    <source>
        <dbReference type="PROSITE-ProRule" id="PRU00146"/>
    </source>
</evidence>
<dbReference type="FunFam" id="3.30.40.10:FF:000494">
    <property type="entry name" value="Acyl-CoA N-acyltransferase with RING/FYVE/PHD-type zinc finger domain"/>
    <property type="match status" value="1"/>
</dbReference>
<dbReference type="Pfam" id="PF23209">
    <property type="entry name" value="IDM1_C"/>
    <property type="match status" value="1"/>
</dbReference>
<evidence type="ECO:0000256" key="1">
    <source>
        <dbReference type="ARBA" id="ARBA00004123"/>
    </source>
</evidence>
<dbReference type="GO" id="GO:0042393">
    <property type="term" value="F:histone binding"/>
    <property type="evidence" value="ECO:0007669"/>
    <property type="project" value="TreeGrafter"/>
</dbReference>
<dbReference type="GO" id="GO:0000977">
    <property type="term" value="F:RNA polymerase II transcription regulatory region sequence-specific DNA binding"/>
    <property type="evidence" value="ECO:0007669"/>
    <property type="project" value="TreeGrafter"/>
</dbReference>
<dbReference type="STRING" id="3914.A0A0L9UNI7"/>
<evidence type="ECO:0000256" key="2">
    <source>
        <dbReference type="ARBA" id="ARBA00022723"/>
    </source>
</evidence>
<dbReference type="SUPFAM" id="SSF57903">
    <property type="entry name" value="FYVE/PHD zinc finger"/>
    <property type="match status" value="2"/>
</dbReference>
<evidence type="ECO:0000256" key="3">
    <source>
        <dbReference type="ARBA" id="ARBA00022771"/>
    </source>
</evidence>
<evidence type="ECO:0000256" key="4">
    <source>
        <dbReference type="ARBA" id="ARBA00022833"/>
    </source>
</evidence>
<dbReference type="Gene3D" id="3.30.40.10">
    <property type="entry name" value="Zinc/RING finger domain, C3HC4 (zinc finger)"/>
    <property type="match status" value="2"/>
</dbReference>
<keyword evidence="2" id="KW-0479">Metal-binding</keyword>
<feature type="region of interest" description="Disordered" evidence="7">
    <location>
        <begin position="37"/>
        <end position="105"/>
    </location>
</feature>
<comment type="subcellular location">
    <subcellularLocation>
        <location evidence="1">Nucleus</location>
    </subcellularLocation>
</comment>
<dbReference type="PROSITE" id="PS50016">
    <property type="entry name" value="ZF_PHD_2"/>
    <property type="match status" value="1"/>
</dbReference>
<dbReference type="InterPro" id="IPR019786">
    <property type="entry name" value="Zinc_finger_PHD-type_CS"/>
</dbReference>
<dbReference type="PANTHER" id="PTHR47025">
    <property type="entry name" value="AUTOIMMUNE REGULATOR"/>
    <property type="match status" value="1"/>
</dbReference>
<evidence type="ECO:0000256" key="5">
    <source>
        <dbReference type="ARBA" id="ARBA00023242"/>
    </source>
</evidence>
<dbReference type="FunFam" id="3.40.630.30:FF:000073">
    <property type="entry name" value="PHD finger family protein"/>
    <property type="match status" value="1"/>
</dbReference>
<dbReference type="GO" id="GO:0008270">
    <property type="term" value="F:zinc ion binding"/>
    <property type="evidence" value="ECO:0007669"/>
    <property type="project" value="UniProtKB-KW"/>
</dbReference>
<organism evidence="9 10">
    <name type="scientific">Phaseolus angularis</name>
    <name type="common">Azuki bean</name>
    <name type="synonym">Vigna angularis</name>
    <dbReference type="NCBI Taxonomy" id="3914"/>
    <lineage>
        <taxon>Eukaryota</taxon>
        <taxon>Viridiplantae</taxon>
        <taxon>Streptophyta</taxon>
        <taxon>Embryophyta</taxon>
        <taxon>Tracheophyta</taxon>
        <taxon>Spermatophyta</taxon>
        <taxon>Magnoliopsida</taxon>
        <taxon>eudicotyledons</taxon>
        <taxon>Gunneridae</taxon>
        <taxon>Pentapetalae</taxon>
        <taxon>rosids</taxon>
        <taxon>fabids</taxon>
        <taxon>Fabales</taxon>
        <taxon>Fabaceae</taxon>
        <taxon>Papilionoideae</taxon>
        <taxon>50 kb inversion clade</taxon>
        <taxon>NPAAA clade</taxon>
        <taxon>indigoferoid/millettioid clade</taxon>
        <taxon>Phaseoleae</taxon>
        <taxon>Vigna</taxon>
    </lineage>
</organism>
<feature type="domain" description="PHD-type" evidence="8">
    <location>
        <begin position="949"/>
        <end position="994"/>
    </location>
</feature>
<dbReference type="GO" id="GO:0005634">
    <property type="term" value="C:nucleus"/>
    <property type="evidence" value="ECO:0007669"/>
    <property type="project" value="UniProtKB-SubCell"/>
</dbReference>
<dbReference type="InterPro" id="IPR019787">
    <property type="entry name" value="Znf_PHD-finger"/>
</dbReference>
<gene>
    <name evidence="9" type="ORF">LR48_Vigan05g174200</name>
</gene>
<dbReference type="InterPro" id="IPR001965">
    <property type="entry name" value="Znf_PHD"/>
</dbReference>
<dbReference type="EMBL" id="CM003375">
    <property type="protein sequence ID" value="KOM44137.1"/>
    <property type="molecule type" value="Genomic_DNA"/>
</dbReference>
<feature type="region of interest" description="Disordered" evidence="7">
    <location>
        <begin position="504"/>
        <end position="530"/>
    </location>
</feature>
<dbReference type="InterPro" id="IPR016181">
    <property type="entry name" value="Acyl_CoA_acyltransferase"/>
</dbReference>
<feature type="region of interest" description="Disordered" evidence="7">
    <location>
        <begin position="233"/>
        <end position="259"/>
    </location>
</feature>
<keyword evidence="3 6" id="KW-0863">Zinc-finger</keyword>
<keyword evidence="4" id="KW-0862">Zinc</keyword>
<dbReference type="SUPFAM" id="SSF55729">
    <property type="entry name" value="Acyl-CoA N-acyltransferases (Nat)"/>
    <property type="match status" value="1"/>
</dbReference>
<feature type="compositionally biased region" description="Basic and acidic residues" evidence="7">
    <location>
        <begin position="91"/>
        <end position="100"/>
    </location>
</feature>
<protein>
    <recommendedName>
        <fullName evidence="8">PHD-type domain-containing protein</fullName>
    </recommendedName>
</protein>
<dbReference type="InterPro" id="IPR032308">
    <property type="entry name" value="TDBD"/>
</dbReference>
<proteinExistence type="predicted"/>
<dbReference type="InterPro" id="IPR059153">
    <property type="entry name" value="NSD_PHD-1st"/>
</dbReference>
<dbReference type="OMA" id="KWRVINW"/>
<dbReference type="InterPro" id="IPR056511">
    <property type="entry name" value="IDM1_C"/>
</dbReference>
<evidence type="ECO:0000313" key="10">
    <source>
        <dbReference type="Proteomes" id="UP000053144"/>
    </source>
</evidence>
<sequence>MAKGTDSDEFVLLSRVRTGLKREFAFAMKAQSEICGASLGRTRASKNRPDPPVQTASARKRSRKTVEPKTSEDVLSEEEAKSDVVDLQSDDEPKNNHAGESESPAMLVCEEETKSDVAMENIMGEEEPKVLETVICEEEPKVLETVICEEEPKVLETVICEEEPKVLETVICEEEPKVLETVISEEEPKALEIVVCEEEPKVLDSGVNEEEPVVAETLKEEVVDETAQPLGEINEESEKGVSGDKVPGGETLVLENDDDKGKKYKKRTKKWMERLPTVRRFTRSALKEKPEEANDEKNVGAVGVDDVIKRESETEASVLMTTPISGRFSNSRLRKFPSKLKDLLATGILDGLTVRYMKGSKEPKVLETVICEEEPKVLETVICEEEPKVLETVICEEEPKVLETVICEEEPKVLETVICEEEPKVLETVICEEEPKVLETVICEEEPKVLETVISEEEPKALEIVVCEEEPKVLDSGVNEEEPVVAETLKEEVVDETAQPLGEINEESEKGVSGDKVPGGETLVLENDDDKGKKYKKRTKKWMERLPTVRRFTRSALKEKPEEANDEKNVGAVGVDDVIKRESETEASVLMTTPISGRFSNSRLRKFPSKLKDLLATGILDGLTVRYMKGSKARKNGETALQGMIRNSGILCFCESCMGIEVVTPTVFELHAGSANKRPPEYIYMDCGNGGNNLRDVMNACCDLPLESVEEAVQKLLGGFTMNKSSICLHCRGACKGVSKLVCDCCLASPPQIATACSKKISSPVQPRSPEQVMVQKSLDNEMQPNSLDNGVQPDSLNNCLAPNSLTNEMKPNLLHSGMKLNSSNSVMKPNSLKNGMKHSASRGKSQGRLTRKDLRLHKLVFEADVLPDGTEVAYYAHGEKLLVGYKKGYAIFCTCCNSEVSASQFEAHAGWASRRKPYLHIYTSNGISLHELSISLSKDRRFSNNDNDDLCIICEDGGDLLCCDGCPRAFHIDCVPLPCIPSGTWYCKYCQNVFQKDRQGQHNVNALAAGRIEGTDILEQMNPRCIRVVRTVEVDHGGCALCSIDTLFFCLPPSCFDAIYSRHNFSKSFGPRTVIICDQCEKEYHVGCLKDHNMQNLEELPEGNWFCGTSCNQIHSALADLAACGEKSVPDSLLSLIKKKHEEKSVDIQGDLDVKWRVINWKLDDSVENRKRLSKAVAIFHERFDPIVDSTSGRDFIPTMLFGRNIRGQDFSGMYCAVLTVNGDIVCAGVFRVFGSEIAELPLVATTSDQQGQGYFQCLFSCIETLLGSLNVKNLVLPAADEAESIWTGKFGFTKLAQDEINKYKKFYRMMIFQGTSVLHKPVPAL</sequence>
<dbReference type="InterPro" id="IPR013083">
    <property type="entry name" value="Znf_RING/FYVE/PHD"/>
</dbReference>
<dbReference type="Pfam" id="PF16135">
    <property type="entry name" value="TDBD"/>
    <property type="match status" value="2"/>
</dbReference>
<dbReference type="CDD" id="cd15539">
    <property type="entry name" value="PHD1_AIRE"/>
    <property type="match status" value="1"/>
</dbReference>
<dbReference type="InterPro" id="IPR011011">
    <property type="entry name" value="Znf_FYVE_PHD"/>
</dbReference>
<feature type="compositionally biased region" description="Basic and acidic residues" evidence="7">
    <location>
        <begin position="64"/>
        <end position="84"/>
    </location>
</feature>
<reference evidence="10" key="1">
    <citation type="journal article" date="2015" name="Proc. Natl. Acad. Sci. U.S.A.">
        <title>Genome sequencing of adzuki bean (Vigna angularis) provides insight into high starch and low fat accumulation and domestication.</title>
        <authorList>
            <person name="Yang K."/>
            <person name="Tian Z."/>
            <person name="Chen C."/>
            <person name="Luo L."/>
            <person name="Zhao B."/>
            <person name="Wang Z."/>
            <person name="Yu L."/>
            <person name="Li Y."/>
            <person name="Sun Y."/>
            <person name="Li W."/>
            <person name="Chen Y."/>
            <person name="Li Y."/>
            <person name="Zhang Y."/>
            <person name="Ai D."/>
            <person name="Zhao J."/>
            <person name="Shang C."/>
            <person name="Ma Y."/>
            <person name="Wu B."/>
            <person name="Wang M."/>
            <person name="Gao L."/>
            <person name="Sun D."/>
            <person name="Zhang P."/>
            <person name="Guo F."/>
            <person name="Wang W."/>
            <person name="Li Y."/>
            <person name="Wang J."/>
            <person name="Varshney R.K."/>
            <person name="Wang J."/>
            <person name="Ling H.Q."/>
            <person name="Wan P."/>
        </authorList>
    </citation>
    <scope>NUCLEOTIDE SEQUENCE</scope>
    <source>
        <strain evidence="10">cv. Jingnong 6</strain>
    </source>
</reference>
<dbReference type="SMART" id="SM00249">
    <property type="entry name" value="PHD"/>
    <property type="match status" value="2"/>
</dbReference>
<keyword evidence="5" id="KW-0539">Nucleus</keyword>
<accession>A0A0L9UNI7</accession>
<dbReference type="Proteomes" id="UP000053144">
    <property type="component" value="Chromosome 5"/>
</dbReference>
<name>A0A0L9UNI7_PHAAN</name>
<dbReference type="PANTHER" id="PTHR47025:SF2">
    <property type="entry name" value="AUTOIMMUNE REGULATOR"/>
    <property type="match status" value="1"/>
</dbReference>
<dbReference type="Gene3D" id="3.40.630.30">
    <property type="match status" value="1"/>
</dbReference>
<dbReference type="PROSITE" id="PS01359">
    <property type="entry name" value="ZF_PHD_1"/>
    <property type="match status" value="1"/>
</dbReference>
<evidence type="ECO:0000313" key="9">
    <source>
        <dbReference type="EMBL" id="KOM44137.1"/>
    </source>
</evidence>
<dbReference type="Pfam" id="PF23011">
    <property type="entry name" value="PHD-1st_NSD"/>
    <property type="match status" value="1"/>
</dbReference>
<dbReference type="GO" id="GO:0045944">
    <property type="term" value="P:positive regulation of transcription by RNA polymerase II"/>
    <property type="evidence" value="ECO:0007669"/>
    <property type="project" value="TreeGrafter"/>
</dbReference>
<evidence type="ECO:0000259" key="8">
    <source>
        <dbReference type="PROSITE" id="PS50016"/>
    </source>
</evidence>
<evidence type="ECO:0000256" key="7">
    <source>
        <dbReference type="SAM" id="MobiDB-lite"/>
    </source>
</evidence>
<dbReference type="GO" id="GO:0003682">
    <property type="term" value="F:chromatin binding"/>
    <property type="evidence" value="ECO:0007669"/>
    <property type="project" value="TreeGrafter"/>
</dbReference>
<dbReference type="Gramene" id="KOM44137">
    <property type="protein sequence ID" value="KOM44137"/>
    <property type="gene ID" value="LR48_Vigan05g174200"/>
</dbReference>